<evidence type="ECO:0000313" key="7">
    <source>
        <dbReference type="Proteomes" id="UP000189703"/>
    </source>
</evidence>
<dbReference type="GO" id="GO:0005680">
    <property type="term" value="C:anaphase-promoting complex"/>
    <property type="evidence" value="ECO:0007669"/>
    <property type="project" value="UniProtKB-ARBA"/>
</dbReference>
<dbReference type="Pfam" id="PF00515">
    <property type="entry name" value="TPR_1"/>
    <property type="match status" value="2"/>
</dbReference>
<dbReference type="Gene3D" id="1.25.40.10">
    <property type="entry name" value="Tetratricopeptide repeat domain"/>
    <property type="match status" value="4"/>
</dbReference>
<feature type="region of interest" description="Disordered" evidence="6">
    <location>
        <begin position="220"/>
        <end position="239"/>
    </location>
</feature>
<organism evidence="7 8">
    <name type="scientific">Nelumbo nucifera</name>
    <name type="common">Sacred lotus</name>
    <dbReference type="NCBI Taxonomy" id="4432"/>
    <lineage>
        <taxon>Eukaryota</taxon>
        <taxon>Viridiplantae</taxon>
        <taxon>Streptophyta</taxon>
        <taxon>Embryophyta</taxon>
        <taxon>Tracheophyta</taxon>
        <taxon>Spermatophyta</taxon>
        <taxon>Magnoliopsida</taxon>
        <taxon>Proteales</taxon>
        <taxon>Nelumbonaceae</taxon>
        <taxon>Nelumbo</taxon>
    </lineage>
</organism>
<evidence type="ECO:0000256" key="2">
    <source>
        <dbReference type="ARBA" id="ARBA00022737"/>
    </source>
</evidence>
<sequence length="760" mass="84396">METLLIDCVQSSLRHFMLRNAIFLCERLCADFPSELNSQLLAICYLHNNQAYCAYHILKGTQMAQSRYLFAISCVQMDLLTEAEAALCPTEPNAEVPNGAAGHYLLGLIYRYTDRRKSAVDHFKRALSMDPLLWAAYEELCVLGAAEEANGVFSEAAALCIWQQLLNPGSNTPNLQITNEDHVVVLNKTLGSEEMSPRQLKSMQGNIFRDTPGNHVAVFSGGPSSQPSSGGSSNISLYGTPSPMPAQLYGVAPPPLCRNVQPNLNILGGESSPKSKINTTLQGSRRKLLDEGKLRKVSGRLFSDSEPRRSTRLAGEAANTNSNSLQVGTNGSGHSSTRYFGGLSSSSKLISAAIRSGTFCKGQPSASESFDEGRRSESFDDSRLDNTATTSSSASLFADDGSLERERTGQQMGGVLAHGSRVSSGILELLDLLRTLGEGYRLSCMYRCQDALDIYMKLSHKQYNTGWVLSQVGKAYFEMVDYLEADQAFTLARQASPYSFEGMDIYSTVLFHLKEEMKLSYLAQELISTDRLAPQSWCAMGNCYSLQKDHETALKNFQRAVQLNSKFAYAHTLCGHEHVALEDFENGIKSYQSALRINPRHYNSWYGLGMIYLRQEKFEFAEHHFRRAFQINPCSSVIMCYLGTALHALKKSEEALNMMDKAIIADKKNPLPMYQKANILVSLEKFDEALKVLEALKEYAPQESSVYALMGKIYKQWNIYEKAMLHFGLALDLKPSATDVATIKLAIEKLHVPDEMVDNL</sequence>
<reference evidence="8" key="1">
    <citation type="submission" date="2025-08" db="UniProtKB">
        <authorList>
            <consortium name="RefSeq"/>
        </authorList>
    </citation>
    <scope>IDENTIFICATION</scope>
</reference>
<protein>
    <submittedName>
        <fullName evidence="8">Cell division cycle protein 27 homolog B-like isoform X5</fullName>
    </submittedName>
</protein>
<evidence type="ECO:0000256" key="1">
    <source>
        <dbReference type="ARBA" id="ARBA00004123"/>
    </source>
</evidence>
<keyword evidence="2" id="KW-0677">Repeat</keyword>
<dbReference type="SUPFAM" id="SSF48452">
    <property type="entry name" value="TPR-like"/>
    <property type="match status" value="1"/>
</dbReference>
<dbReference type="PANTHER" id="PTHR12558:SF13">
    <property type="entry name" value="CELL DIVISION CYCLE PROTEIN 27 HOMOLOG"/>
    <property type="match status" value="1"/>
</dbReference>
<dbReference type="RefSeq" id="XP_010267175.1">
    <property type="nucleotide sequence ID" value="XM_010268873.2"/>
</dbReference>
<dbReference type="InterPro" id="IPR019734">
    <property type="entry name" value="TPR_rpt"/>
</dbReference>
<dbReference type="InterPro" id="IPR011990">
    <property type="entry name" value="TPR-like_helical_dom_sf"/>
</dbReference>
<keyword evidence="7" id="KW-1185">Reference proteome</keyword>
<feature type="region of interest" description="Disordered" evidence="6">
    <location>
        <begin position="303"/>
        <end position="334"/>
    </location>
</feature>
<keyword evidence="3" id="KW-0802">TPR repeat</keyword>
<dbReference type="OrthoDB" id="329563at2759"/>
<evidence type="ECO:0000313" key="8">
    <source>
        <dbReference type="RefSeq" id="XP_010267175.1"/>
    </source>
</evidence>
<dbReference type="FunFam" id="1.25.40.10:FF:000018">
    <property type="entry name" value="Cell division cycle protein 27 homolog B"/>
    <property type="match status" value="1"/>
</dbReference>
<evidence type="ECO:0000256" key="4">
    <source>
        <dbReference type="ARBA" id="ARBA00023242"/>
    </source>
</evidence>
<dbReference type="GeneID" id="104604504"/>
<keyword evidence="4" id="KW-0539">Nucleus</keyword>
<name>A0A1U8AIY3_NELNU</name>
<dbReference type="PROSITE" id="PS50005">
    <property type="entry name" value="TPR"/>
    <property type="match status" value="5"/>
</dbReference>
<dbReference type="Pfam" id="PF12895">
    <property type="entry name" value="ANAPC3"/>
    <property type="match status" value="1"/>
</dbReference>
<dbReference type="SMART" id="SM00028">
    <property type="entry name" value="TPR"/>
    <property type="match status" value="9"/>
</dbReference>
<feature type="compositionally biased region" description="Polar residues" evidence="6">
    <location>
        <begin position="318"/>
        <end position="334"/>
    </location>
</feature>
<gene>
    <name evidence="8" type="primary">LOC104604504</name>
</gene>
<evidence type="ECO:0000256" key="3">
    <source>
        <dbReference type="ARBA" id="ARBA00022803"/>
    </source>
</evidence>
<dbReference type="Proteomes" id="UP000189703">
    <property type="component" value="Unplaced"/>
</dbReference>
<dbReference type="PANTHER" id="PTHR12558">
    <property type="entry name" value="CELL DIVISION CYCLE 16,23,27"/>
    <property type="match status" value="1"/>
</dbReference>
<dbReference type="PROSITE" id="PS50293">
    <property type="entry name" value="TPR_REGION"/>
    <property type="match status" value="1"/>
</dbReference>
<proteinExistence type="inferred from homology"/>
<dbReference type="Pfam" id="PF14559">
    <property type="entry name" value="TPR_19"/>
    <property type="match status" value="1"/>
</dbReference>
<dbReference type="Pfam" id="PF13181">
    <property type="entry name" value="TPR_8"/>
    <property type="match status" value="2"/>
</dbReference>
<evidence type="ECO:0000256" key="5">
    <source>
        <dbReference type="ARBA" id="ARBA00038210"/>
    </source>
</evidence>
<accession>A0A1U8AIY3</accession>
<comment type="similarity">
    <text evidence="5">Belongs to the APC3/CDC27 family.</text>
</comment>
<feature type="region of interest" description="Disordered" evidence="6">
    <location>
        <begin position="360"/>
        <end position="401"/>
    </location>
</feature>
<comment type="subcellular location">
    <subcellularLocation>
        <location evidence="1">Nucleus</location>
    </subcellularLocation>
</comment>
<evidence type="ECO:0000256" key="6">
    <source>
        <dbReference type="SAM" id="MobiDB-lite"/>
    </source>
</evidence>
<dbReference type="AlphaFoldDB" id="A0A1U8AIY3"/>
<feature type="compositionally biased region" description="Basic and acidic residues" evidence="6">
    <location>
        <begin position="371"/>
        <end position="384"/>
    </location>
</feature>
<feature type="compositionally biased region" description="Low complexity" evidence="6">
    <location>
        <begin position="220"/>
        <end position="233"/>
    </location>
</feature>